<proteinExistence type="predicted"/>
<dbReference type="InterPro" id="IPR027417">
    <property type="entry name" value="P-loop_NTPase"/>
</dbReference>
<dbReference type="CDD" id="cd00009">
    <property type="entry name" value="AAA"/>
    <property type="match status" value="1"/>
</dbReference>
<comment type="caution">
    <text evidence="3">The sequence shown here is derived from an EMBL/GenBank/DDBJ whole genome shotgun (WGS) entry which is preliminary data.</text>
</comment>
<gene>
    <name evidence="3" type="primary">dnaI</name>
    <name evidence="3" type="ORF">ACFPXP_20425</name>
</gene>
<feature type="domain" description="Primosomal DnaI N-terminal" evidence="2">
    <location>
        <begin position="1"/>
        <end position="89"/>
    </location>
</feature>
<reference evidence="4" key="1">
    <citation type="journal article" date="2019" name="Int. J. Syst. Evol. Microbiol.">
        <title>The Global Catalogue of Microorganisms (GCM) 10K type strain sequencing project: providing services to taxonomists for standard genome sequencing and annotation.</title>
        <authorList>
            <consortium name="The Broad Institute Genomics Platform"/>
            <consortium name="The Broad Institute Genome Sequencing Center for Infectious Disease"/>
            <person name="Wu L."/>
            <person name="Ma J."/>
        </authorList>
    </citation>
    <scope>NUCLEOTIDE SEQUENCE [LARGE SCALE GENOMIC DNA]</scope>
    <source>
        <strain evidence="4">CCM 8749</strain>
    </source>
</reference>
<dbReference type="RefSeq" id="WP_379896264.1">
    <property type="nucleotide sequence ID" value="NZ_CBCSCT010000006.1"/>
</dbReference>
<keyword evidence="4" id="KW-1185">Reference proteome</keyword>
<dbReference type="Pfam" id="PF01695">
    <property type="entry name" value="IstB_IS21"/>
    <property type="match status" value="1"/>
</dbReference>
<dbReference type="InterPro" id="IPR002611">
    <property type="entry name" value="IstB_ATP-bd"/>
</dbReference>
<dbReference type="SUPFAM" id="SSF52540">
    <property type="entry name" value="P-loop containing nucleoside triphosphate hydrolases"/>
    <property type="match status" value="1"/>
</dbReference>
<accession>A0ABW1IUN2</accession>
<organism evidence="3 4">
    <name type="scientific">Marinicrinis lubricantis</name>
    <dbReference type="NCBI Taxonomy" id="2086470"/>
    <lineage>
        <taxon>Bacteria</taxon>
        <taxon>Bacillati</taxon>
        <taxon>Bacillota</taxon>
        <taxon>Bacilli</taxon>
        <taxon>Bacillales</taxon>
        <taxon>Paenibacillaceae</taxon>
    </lineage>
</organism>
<dbReference type="PANTHER" id="PTHR30050:SF8">
    <property type="entry name" value="PRIMOSOMAL PROTEIN DNAI"/>
    <property type="match status" value="1"/>
</dbReference>
<dbReference type="Pfam" id="PF07319">
    <property type="entry name" value="DnaI_N"/>
    <property type="match status" value="1"/>
</dbReference>
<name>A0ABW1IUN2_9BACL</name>
<dbReference type="NCBIfam" id="NF006505">
    <property type="entry name" value="PRK08939.1"/>
    <property type="match status" value="1"/>
</dbReference>
<evidence type="ECO:0000259" key="2">
    <source>
        <dbReference type="Pfam" id="PF07319"/>
    </source>
</evidence>
<dbReference type="InterPro" id="IPR009928">
    <property type="entry name" value="DnaI_N"/>
</dbReference>
<protein>
    <submittedName>
        <fullName evidence="3">Primosomal protein DnaI</fullName>
    </submittedName>
</protein>
<evidence type="ECO:0000313" key="4">
    <source>
        <dbReference type="Proteomes" id="UP001596250"/>
    </source>
</evidence>
<sequence length="317" mass="36834">MESLSEVLKYVPQQTLRMNPDEAFQQLMAHPAVQNFIHKNGPFEPTELRMSMNRLYQFKKEYDHCSACPGLDQCPNDFEGHYTKLSVQSVHGQKVIVDQKVACKKMRSKQSQDLIKQRIRSFYVDEKALQTGYSSKEIYQRDMERSESVERLLEYIVTTKKNGLQPKGLYLAGSFGTGKTFLMCYMLHELAKDGLSGVIIYMPDFVEDLKAMIHEPGKLKETIELLKSTDLLVFDDMGAENLNPWVRDHVLGTILNYRMNRKPTFFTSNYDLDAMEKHLSFTDKEGDNDSKGRRLMERIRYYVEVISVNGKNQREHK</sequence>
<dbReference type="EMBL" id="JBHSQV010000184">
    <property type="protein sequence ID" value="MFC5988776.1"/>
    <property type="molecule type" value="Genomic_DNA"/>
</dbReference>
<dbReference type="Gene3D" id="3.40.50.300">
    <property type="entry name" value="P-loop containing nucleotide triphosphate hydrolases"/>
    <property type="match status" value="1"/>
</dbReference>
<dbReference type="PANTHER" id="PTHR30050">
    <property type="entry name" value="CHROMOSOMAL REPLICATION INITIATOR PROTEIN DNAA"/>
    <property type="match status" value="1"/>
</dbReference>
<evidence type="ECO:0000259" key="1">
    <source>
        <dbReference type="Pfam" id="PF01695"/>
    </source>
</evidence>
<feature type="domain" description="IstB-like ATP-binding" evidence="1">
    <location>
        <begin position="169"/>
        <end position="315"/>
    </location>
</feature>
<evidence type="ECO:0000313" key="3">
    <source>
        <dbReference type="EMBL" id="MFC5988776.1"/>
    </source>
</evidence>
<dbReference type="Proteomes" id="UP001596250">
    <property type="component" value="Unassembled WGS sequence"/>
</dbReference>